<dbReference type="EMBL" id="ML996157">
    <property type="protein sequence ID" value="KAF2733714.1"/>
    <property type="molecule type" value="Genomic_DNA"/>
</dbReference>
<feature type="region of interest" description="Disordered" evidence="1">
    <location>
        <begin position="277"/>
        <end position="388"/>
    </location>
</feature>
<feature type="compositionally biased region" description="Low complexity" evidence="1">
    <location>
        <begin position="313"/>
        <end position="327"/>
    </location>
</feature>
<dbReference type="AlphaFoldDB" id="A0A9P4QZ25"/>
<feature type="compositionally biased region" description="Low complexity" evidence="1">
    <location>
        <begin position="352"/>
        <end position="365"/>
    </location>
</feature>
<keyword evidence="3" id="KW-1185">Reference proteome</keyword>
<evidence type="ECO:0000313" key="2">
    <source>
        <dbReference type="EMBL" id="KAF2733714.1"/>
    </source>
</evidence>
<feature type="compositionally biased region" description="Polar residues" evidence="1">
    <location>
        <begin position="293"/>
        <end position="311"/>
    </location>
</feature>
<comment type="caution">
    <text evidence="2">The sequence shown here is derived from an EMBL/GenBank/DDBJ whole genome shotgun (WGS) entry which is preliminary data.</text>
</comment>
<sequence length="722" mass="80470">MSFGVSPSDVVKLVEVSTRIYVAFKDANDNSEAQVEALVREFSNFHHCLLELDDLMKEYGKPLPFPYLDFKETLERCDKTLKPYANHLVDNRRMTAKKFTYIIKYIGKEKEIDGLRKQINGHYQALQMCISFLQLRLHLEATKQTQRLLDSVPFRAMSFGGHMYSSNAFASTSRATPNALPAPSEADQLYKDWLVFNRWLKNEDDRIALEAGGRPLSLGATPARAPGGDAESAAVLYHMRRELEDAIAIEENRAKRVAAEKRTTLSPSDAIRQEIKTMPSLPHRTYTLETDHSGNFSGFNHQSLSDSSATLRPSPGVSPTTSPSGSPQIQQGYFGSVDWGHLSPTSDRTPASSTTGRSSVSTTDSRLSVSGVSTMETTPEDHPLRSRHSTTSLITLALGPNALEWNSLCRKTDVERTTAEGTRSKKCELHWRYSEDHGISIRSVCRDERTKKVSVWMTQHFPATGPSIPLTTSYPDGETSIDFPRGSFGRLEKRCTDIKYTFPDAASSSKLQTLLYTNNGKDPADLLFDKPIISISSDKHKPECRGKNVRLWRRTELQDGPNGVSAVDVLVLLFYTSALPEERAHWVEEPHYVFQWLDDSVAKKSSESLKLTFSKEPGKWSRDKLFKARKTSRASSSSDVGDAAGMALASLRRTDTGASSSAASVRSSRSSIFGGGAKRGLGSLNRFGYAEIEIKFGSKKDRKEFLTIWMGFVKPLGWNDRE</sequence>
<protein>
    <submittedName>
        <fullName evidence="2">Uncharacterized protein</fullName>
    </submittedName>
</protein>
<dbReference type="Proteomes" id="UP000799444">
    <property type="component" value="Unassembled WGS sequence"/>
</dbReference>
<accession>A0A9P4QZ25</accession>
<feature type="compositionally biased region" description="Polar residues" evidence="1">
    <location>
        <begin position="366"/>
        <end position="377"/>
    </location>
</feature>
<dbReference type="OrthoDB" id="4172108at2759"/>
<reference evidence="2" key="1">
    <citation type="journal article" date="2020" name="Stud. Mycol.">
        <title>101 Dothideomycetes genomes: a test case for predicting lifestyles and emergence of pathogens.</title>
        <authorList>
            <person name="Haridas S."/>
            <person name="Albert R."/>
            <person name="Binder M."/>
            <person name="Bloem J."/>
            <person name="Labutti K."/>
            <person name="Salamov A."/>
            <person name="Andreopoulos B."/>
            <person name="Baker S."/>
            <person name="Barry K."/>
            <person name="Bills G."/>
            <person name="Bluhm B."/>
            <person name="Cannon C."/>
            <person name="Castanera R."/>
            <person name="Culley D."/>
            <person name="Daum C."/>
            <person name="Ezra D."/>
            <person name="Gonzalez J."/>
            <person name="Henrissat B."/>
            <person name="Kuo A."/>
            <person name="Liang C."/>
            <person name="Lipzen A."/>
            <person name="Lutzoni F."/>
            <person name="Magnuson J."/>
            <person name="Mondo S."/>
            <person name="Nolan M."/>
            <person name="Ohm R."/>
            <person name="Pangilinan J."/>
            <person name="Park H.-J."/>
            <person name="Ramirez L."/>
            <person name="Alfaro M."/>
            <person name="Sun H."/>
            <person name="Tritt A."/>
            <person name="Yoshinaga Y."/>
            <person name="Zwiers L.-H."/>
            <person name="Turgeon B."/>
            <person name="Goodwin S."/>
            <person name="Spatafora J."/>
            <person name="Crous P."/>
            <person name="Grigoriev I."/>
        </authorList>
    </citation>
    <scope>NUCLEOTIDE SEQUENCE</scope>
    <source>
        <strain evidence="2">CBS 125425</strain>
    </source>
</reference>
<name>A0A9P4QZ25_9PLEO</name>
<proteinExistence type="predicted"/>
<gene>
    <name evidence="2" type="ORF">EJ04DRAFT_494714</name>
</gene>
<organism evidence="2 3">
    <name type="scientific">Polyplosphaeria fusca</name>
    <dbReference type="NCBI Taxonomy" id="682080"/>
    <lineage>
        <taxon>Eukaryota</taxon>
        <taxon>Fungi</taxon>
        <taxon>Dikarya</taxon>
        <taxon>Ascomycota</taxon>
        <taxon>Pezizomycotina</taxon>
        <taxon>Dothideomycetes</taxon>
        <taxon>Pleosporomycetidae</taxon>
        <taxon>Pleosporales</taxon>
        <taxon>Tetraplosphaeriaceae</taxon>
        <taxon>Polyplosphaeria</taxon>
    </lineage>
</organism>
<evidence type="ECO:0000313" key="3">
    <source>
        <dbReference type="Proteomes" id="UP000799444"/>
    </source>
</evidence>
<evidence type="ECO:0000256" key="1">
    <source>
        <dbReference type="SAM" id="MobiDB-lite"/>
    </source>
</evidence>